<keyword evidence="8" id="KW-0479">Metal-binding</keyword>
<dbReference type="PANTHER" id="PTHR11675">
    <property type="entry name" value="N-ACETYLGALACTOSAMINYLTRANSFERASE"/>
    <property type="match status" value="1"/>
</dbReference>
<evidence type="ECO:0000256" key="2">
    <source>
        <dbReference type="ARBA" id="ARBA00004323"/>
    </source>
</evidence>
<keyword evidence="11 16" id="KW-1133">Transmembrane helix</keyword>
<dbReference type="SMART" id="SM00458">
    <property type="entry name" value="RICIN"/>
    <property type="match status" value="1"/>
</dbReference>
<dbReference type="FunFam" id="3.90.550.10:FF:000021">
    <property type="entry name" value="Polypeptide N-acetylgalactosaminyltransferase"/>
    <property type="match status" value="1"/>
</dbReference>
<keyword evidence="6 16" id="KW-0808">Transferase</keyword>
<keyword evidence="10" id="KW-0735">Signal-anchor</keyword>
<dbReference type="Gene3D" id="2.80.10.50">
    <property type="match status" value="1"/>
</dbReference>
<dbReference type="InterPro" id="IPR035992">
    <property type="entry name" value="Ricin_B-like_lectins"/>
</dbReference>
<evidence type="ECO:0000256" key="13">
    <source>
        <dbReference type="ARBA" id="ARBA00023136"/>
    </source>
</evidence>
<dbReference type="InterPro" id="IPR000772">
    <property type="entry name" value="Ricin_B_lectin"/>
</dbReference>
<dbReference type="SUPFAM" id="SSF53448">
    <property type="entry name" value="Nucleotide-diphospho-sugar transferases"/>
    <property type="match status" value="1"/>
</dbReference>
<dbReference type="PROSITE" id="PS50231">
    <property type="entry name" value="RICIN_B_LECTIN"/>
    <property type="match status" value="1"/>
</dbReference>
<dbReference type="GO" id="GO:0046872">
    <property type="term" value="F:metal ion binding"/>
    <property type="evidence" value="ECO:0007669"/>
    <property type="project" value="UniProtKB-KW"/>
</dbReference>
<keyword evidence="14 16" id="KW-1015">Disulfide bond</keyword>
<evidence type="ECO:0000256" key="14">
    <source>
        <dbReference type="ARBA" id="ARBA00023157"/>
    </source>
</evidence>
<dbReference type="SUPFAM" id="SSF50370">
    <property type="entry name" value="Ricin B-like lectins"/>
    <property type="match status" value="1"/>
</dbReference>
<dbReference type="PANTHER" id="PTHR11675:SF118">
    <property type="entry name" value="POLYPEPTIDE N-ACETYLGALACTOSAMINYLTRANSFERASE 3"/>
    <property type="match status" value="1"/>
</dbReference>
<evidence type="ECO:0000256" key="11">
    <source>
        <dbReference type="ARBA" id="ARBA00022989"/>
    </source>
</evidence>
<evidence type="ECO:0000256" key="8">
    <source>
        <dbReference type="ARBA" id="ARBA00022723"/>
    </source>
</evidence>
<dbReference type="InterPro" id="IPR001173">
    <property type="entry name" value="Glyco_trans_2-like"/>
</dbReference>
<protein>
    <recommendedName>
        <fullName evidence="16">Polypeptide N-acetylgalactosaminyltransferase</fullName>
        <ecNumber evidence="16">2.4.1.-</ecNumber>
    </recommendedName>
    <alternativeName>
        <fullName evidence="16">Protein-UDP acetylgalactosaminyltransferase</fullName>
    </alternativeName>
</protein>
<dbReference type="OrthoDB" id="330637at2759"/>
<keyword evidence="9 16" id="KW-0430">Lectin</keyword>
<dbReference type="GO" id="GO:0006493">
    <property type="term" value="P:protein O-linked glycosylation"/>
    <property type="evidence" value="ECO:0007669"/>
    <property type="project" value="TreeGrafter"/>
</dbReference>
<evidence type="ECO:0000313" key="19">
    <source>
        <dbReference type="Proteomes" id="UP000887116"/>
    </source>
</evidence>
<keyword evidence="7 16" id="KW-0812">Transmembrane</keyword>
<keyword evidence="5 16" id="KW-0328">Glycosyltransferase</keyword>
<evidence type="ECO:0000256" key="6">
    <source>
        <dbReference type="ARBA" id="ARBA00022679"/>
    </source>
</evidence>
<name>A0A8X6LQ62_TRICU</name>
<dbReference type="InterPro" id="IPR029044">
    <property type="entry name" value="Nucleotide-diphossugar_trans"/>
</dbReference>
<evidence type="ECO:0000256" key="3">
    <source>
        <dbReference type="ARBA" id="ARBA00004922"/>
    </source>
</evidence>
<dbReference type="CDD" id="cd02510">
    <property type="entry name" value="pp-GalNAc-T"/>
    <property type="match status" value="1"/>
</dbReference>
<feature type="transmembrane region" description="Helical" evidence="16">
    <location>
        <begin position="64"/>
        <end position="83"/>
    </location>
</feature>
<evidence type="ECO:0000256" key="12">
    <source>
        <dbReference type="ARBA" id="ARBA00023034"/>
    </source>
</evidence>
<evidence type="ECO:0000256" key="4">
    <source>
        <dbReference type="ARBA" id="ARBA00005680"/>
    </source>
</evidence>
<comment type="caution">
    <text evidence="18">The sequence shown here is derived from an EMBL/GenBank/DDBJ whole genome shotgun (WGS) entry which is preliminary data.</text>
</comment>
<evidence type="ECO:0000259" key="17">
    <source>
        <dbReference type="SMART" id="SM00458"/>
    </source>
</evidence>
<keyword evidence="13 16" id="KW-0472">Membrane</keyword>
<proteinExistence type="inferred from homology"/>
<organism evidence="18 19">
    <name type="scientific">Trichonephila clavata</name>
    <name type="common">Joro spider</name>
    <name type="synonym">Nephila clavata</name>
    <dbReference type="NCBI Taxonomy" id="2740835"/>
    <lineage>
        <taxon>Eukaryota</taxon>
        <taxon>Metazoa</taxon>
        <taxon>Ecdysozoa</taxon>
        <taxon>Arthropoda</taxon>
        <taxon>Chelicerata</taxon>
        <taxon>Arachnida</taxon>
        <taxon>Araneae</taxon>
        <taxon>Araneomorphae</taxon>
        <taxon>Entelegynae</taxon>
        <taxon>Araneoidea</taxon>
        <taxon>Nephilidae</taxon>
        <taxon>Trichonephila</taxon>
    </lineage>
</organism>
<comment type="similarity">
    <text evidence="4 16">Belongs to the glycosyltransferase 2 family. GalNAc-T subfamily.</text>
</comment>
<comment type="cofactor">
    <cofactor evidence="1 16">
        <name>Mn(2+)</name>
        <dbReference type="ChEBI" id="CHEBI:29035"/>
    </cofactor>
</comment>
<dbReference type="GO" id="GO:0030246">
    <property type="term" value="F:carbohydrate binding"/>
    <property type="evidence" value="ECO:0007669"/>
    <property type="project" value="UniProtKB-KW"/>
</dbReference>
<dbReference type="GO" id="GO:0004653">
    <property type="term" value="F:polypeptide N-acetylgalactosaminyltransferase activity"/>
    <property type="evidence" value="ECO:0007669"/>
    <property type="project" value="UniProtKB-ARBA"/>
</dbReference>
<sequence length="678" mass="78281">MSYAYHMIRKLFLDEITWKATHIHSEVTRDSSCHQPLQLSNASIEYIILKISVMKPWRIWRKKIRILFLILLLPLFLMFFVLLSSPSSLVDKNTSDKKIINKSKKQLEYIDKRGIHVIVGHYIGNDLPWNPTPNLTDEVINHNGFSPIPNAGKNGDAYFILPGEKEKSRALFHINKFNLLVSDRIPLNRSLPDERRMAYFPLKICVISHFITTIICRDKSYNIHKLPSTSIIIVYHNEAWSTLLRTVHSIINRSPLKVLKEIILVDDASTRAFLKKPLDEYVSHLPVSVKIIRSFKRIGLIRARLLGANVARGAVLTFLDAHCECSVGWLEPLLSRIAEKRSRIVCPVIDIIHDETFQYVRSFELHWGAFNWELHFRWYPVSERVLISRRNDSTAPFRTPTMAGGLFAIDKSYFEEIGRYDEKMDIWGGENIEMSFRVWQCGGSIEIAPCSHVGHVFRKSSPYTFPRPGGVGAVLYQNLARAAAVWMDEWKTFYFKMNPDAAKTNRNIDVDSRLKLRKRLNCKSFKWYLENVWPEHFLPIDGRFFGKIRNLKNGKCFQKGSGSANQHVVGKMKLASCVFEIYPKQLFVYSKKGQIMTDESVCLDSPEGAEDTYVVMLACNEMLRQTWKYEPTKQTLVHTKSNLCLDIPSKTKSEALTLQSCDGSLNQKWLLESVEWKI</sequence>
<dbReference type="GO" id="GO:0000139">
    <property type="term" value="C:Golgi membrane"/>
    <property type="evidence" value="ECO:0007669"/>
    <property type="project" value="UniProtKB-SubCell"/>
</dbReference>
<evidence type="ECO:0000256" key="16">
    <source>
        <dbReference type="RuleBase" id="RU361242"/>
    </source>
</evidence>
<evidence type="ECO:0000256" key="9">
    <source>
        <dbReference type="ARBA" id="ARBA00022734"/>
    </source>
</evidence>
<accession>A0A8X6LQ62</accession>
<evidence type="ECO:0000256" key="10">
    <source>
        <dbReference type="ARBA" id="ARBA00022968"/>
    </source>
</evidence>
<evidence type="ECO:0000256" key="15">
    <source>
        <dbReference type="ARBA" id="ARBA00023211"/>
    </source>
</evidence>
<evidence type="ECO:0000256" key="1">
    <source>
        <dbReference type="ARBA" id="ARBA00001936"/>
    </source>
</evidence>
<dbReference type="Pfam" id="PF00652">
    <property type="entry name" value="Ricin_B_lectin"/>
    <property type="match status" value="1"/>
</dbReference>
<evidence type="ECO:0000256" key="7">
    <source>
        <dbReference type="ARBA" id="ARBA00022692"/>
    </source>
</evidence>
<dbReference type="AlphaFoldDB" id="A0A8X6LQ62"/>
<dbReference type="EC" id="2.4.1.-" evidence="16"/>
<evidence type="ECO:0000256" key="5">
    <source>
        <dbReference type="ARBA" id="ARBA00022676"/>
    </source>
</evidence>
<keyword evidence="12 16" id="KW-0333">Golgi apparatus</keyword>
<dbReference type="Gene3D" id="3.90.550.10">
    <property type="entry name" value="Spore Coat Polysaccharide Biosynthesis Protein SpsA, Chain A"/>
    <property type="match status" value="1"/>
</dbReference>
<evidence type="ECO:0000313" key="18">
    <source>
        <dbReference type="EMBL" id="GFR15789.1"/>
    </source>
</evidence>
<comment type="subcellular location">
    <subcellularLocation>
        <location evidence="2 16">Golgi apparatus membrane</location>
        <topology evidence="2 16">Single-pass type II membrane protein</topology>
    </subcellularLocation>
</comment>
<comment type="pathway">
    <text evidence="3 16">Protein modification; protein glycosylation.</text>
</comment>
<dbReference type="InterPro" id="IPR045885">
    <property type="entry name" value="GalNAc-T"/>
</dbReference>
<gene>
    <name evidence="18" type="primary">Pgant5</name>
    <name evidence="18" type="ORF">TNCT_18182</name>
</gene>
<dbReference type="Proteomes" id="UP000887116">
    <property type="component" value="Unassembled WGS sequence"/>
</dbReference>
<dbReference type="EMBL" id="BMAO01007416">
    <property type="protein sequence ID" value="GFR15789.1"/>
    <property type="molecule type" value="Genomic_DNA"/>
</dbReference>
<keyword evidence="19" id="KW-1185">Reference proteome</keyword>
<reference evidence="18" key="1">
    <citation type="submission" date="2020-07" db="EMBL/GenBank/DDBJ databases">
        <title>Multicomponent nature underlies the extraordinary mechanical properties of spider dragline silk.</title>
        <authorList>
            <person name="Kono N."/>
            <person name="Nakamura H."/>
            <person name="Mori M."/>
            <person name="Yoshida Y."/>
            <person name="Ohtoshi R."/>
            <person name="Malay A.D."/>
            <person name="Moran D.A.P."/>
            <person name="Tomita M."/>
            <person name="Numata K."/>
            <person name="Arakawa K."/>
        </authorList>
    </citation>
    <scope>NUCLEOTIDE SEQUENCE</scope>
</reference>
<feature type="domain" description="Ricin B lectin" evidence="17">
    <location>
        <begin position="542"/>
        <end position="672"/>
    </location>
</feature>
<keyword evidence="15 16" id="KW-0464">Manganese</keyword>
<dbReference type="Pfam" id="PF00535">
    <property type="entry name" value="Glycos_transf_2"/>
    <property type="match status" value="1"/>
</dbReference>